<dbReference type="RefSeq" id="WP_071538939.1">
    <property type="nucleotide sequence ID" value="NZ_CP015016.1"/>
</dbReference>
<sequence>MCTVFMYQDANGVTYQARSHEDPIFFAESVTYYPAGSSIESMTPAGKPGKTFNTKYAFLAVTLAGMLPLNVKPKQESVLEGSNDQGLCFTGNNLFGTTSIEVSSSDDKVLVSTDLGHWALGNFQNVAQVKQALANKEVDIWVPALAAFGNLPSPVHYALFDKTGGAIVIEFTNGQVQIYDNPVGVMTNGPEFPWHLVNLNNYAQLTNVDTNSSQFNKLKVSPVDSGNALANLPSDQTSVGRFVKAAFYSNYAKKASTPKEAVLTLAHVVNNFDRPRNISIDLPDPSTANVENNATDKTQASSEVTLISFVNDLAQNQWYIRTINAMNFTKFDIPKLASLKQLKVITLDSIDELGGGDGTHLFLN</sequence>
<dbReference type="GO" id="GO:0016787">
    <property type="term" value="F:hydrolase activity"/>
    <property type="evidence" value="ECO:0007669"/>
    <property type="project" value="UniProtKB-KW"/>
</dbReference>
<dbReference type="PANTHER" id="PTHR35527">
    <property type="entry name" value="CHOLOYLGLYCINE HYDROLASE"/>
    <property type="match status" value="1"/>
</dbReference>
<evidence type="ECO:0000259" key="3">
    <source>
        <dbReference type="Pfam" id="PF02275"/>
    </source>
</evidence>
<evidence type="ECO:0000313" key="4">
    <source>
        <dbReference type="EMBL" id="APC00770.1"/>
    </source>
</evidence>
<dbReference type="InterPro" id="IPR052193">
    <property type="entry name" value="Peptidase_C59"/>
</dbReference>
<evidence type="ECO:0000256" key="2">
    <source>
        <dbReference type="ARBA" id="ARBA00022801"/>
    </source>
</evidence>
<gene>
    <name evidence="4" type="ORF">AOC25_03565</name>
</gene>
<dbReference type="InterPro" id="IPR029132">
    <property type="entry name" value="CBAH/NAAA_C"/>
</dbReference>
<dbReference type="EMBL" id="CP015017">
    <property type="protein sequence ID" value="APC00770.1"/>
    <property type="molecule type" value="Genomic_DNA"/>
</dbReference>
<reference evidence="4" key="1">
    <citation type="journal article" date="2017" name="Appl. Environ. Microbiol.">
        <title>Microdiversification of a pelagic Polynucleobacter species is mainly driven by acquisition of genomic islands from a partially interspecific gene pool.</title>
        <authorList>
            <person name="Hoetzinger M."/>
            <person name="Hahn M.W."/>
            <person name="Jezberova J."/>
            <person name="Schmidt J."/>
            <person name="Koll U."/>
        </authorList>
    </citation>
    <scope>NUCLEOTIDE SEQUENCE</scope>
    <source>
        <strain evidence="4">MWH-RechtKol4</strain>
    </source>
</reference>
<name>A0AAC9IRY6_9BURK</name>
<evidence type="ECO:0000256" key="1">
    <source>
        <dbReference type="ARBA" id="ARBA00006625"/>
    </source>
</evidence>
<dbReference type="PANTHER" id="PTHR35527:SF2">
    <property type="entry name" value="HYDROLASE"/>
    <property type="match status" value="1"/>
</dbReference>
<dbReference type="Gene3D" id="3.60.60.10">
    <property type="entry name" value="Penicillin V Acylase, Chain A"/>
    <property type="match status" value="1"/>
</dbReference>
<protein>
    <submittedName>
        <fullName evidence="4">Choloylglycine hydrolase</fullName>
    </submittedName>
</protein>
<dbReference type="AlphaFoldDB" id="A0AAC9IRY6"/>
<dbReference type="Proteomes" id="UP000182060">
    <property type="component" value="Chromosome"/>
</dbReference>
<feature type="domain" description="Choloylglycine hydrolase/NAAA C-terminal" evidence="3">
    <location>
        <begin position="2"/>
        <end position="276"/>
    </location>
</feature>
<dbReference type="Pfam" id="PF02275">
    <property type="entry name" value="CBAH"/>
    <property type="match status" value="1"/>
</dbReference>
<accession>A0AAC9IRY6</accession>
<keyword evidence="2 4" id="KW-0378">Hydrolase</keyword>
<evidence type="ECO:0000313" key="5">
    <source>
        <dbReference type="Proteomes" id="UP000182060"/>
    </source>
</evidence>
<dbReference type="SUPFAM" id="SSF56235">
    <property type="entry name" value="N-terminal nucleophile aminohydrolases (Ntn hydrolases)"/>
    <property type="match status" value="1"/>
</dbReference>
<organism evidence="4 5">
    <name type="scientific">Polynucleobacter asymbioticus</name>
    <dbReference type="NCBI Taxonomy" id="576611"/>
    <lineage>
        <taxon>Bacteria</taxon>
        <taxon>Pseudomonadati</taxon>
        <taxon>Pseudomonadota</taxon>
        <taxon>Betaproteobacteria</taxon>
        <taxon>Burkholderiales</taxon>
        <taxon>Burkholderiaceae</taxon>
        <taxon>Polynucleobacter</taxon>
    </lineage>
</organism>
<dbReference type="InterPro" id="IPR029055">
    <property type="entry name" value="Ntn_hydrolases_N"/>
</dbReference>
<proteinExistence type="inferred from homology"/>
<comment type="similarity">
    <text evidence="1">Belongs to the peptidase C59 family.</text>
</comment>